<keyword evidence="1" id="KW-0433">Leucine-rich repeat</keyword>
<evidence type="ECO:0000313" key="5">
    <source>
        <dbReference type="Proteomes" id="UP000053780"/>
    </source>
</evidence>
<evidence type="ECO:0000256" key="3">
    <source>
        <dbReference type="SAM" id="Phobius"/>
    </source>
</evidence>
<dbReference type="GO" id="GO:0005737">
    <property type="term" value="C:cytoplasm"/>
    <property type="evidence" value="ECO:0007669"/>
    <property type="project" value="TreeGrafter"/>
</dbReference>
<dbReference type="PANTHER" id="PTHR48051:SF54">
    <property type="entry name" value="LEUCINE-RICH REPEAT-CONTAINING PROTEIN"/>
    <property type="match status" value="1"/>
</dbReference>
<dbReference type="Proteomes" id="UP000053780">
    <property type="component" value="Unassembled WGS sequence"/>
</dbReference>
<gene>
    <name evidence="4" type="ORF">NAPIS_ORF02147</name>
</gene>
<dbReference type="InterPro" id="IPR050216">
    <property type="entry name" value="LRR_domain-containing"/>
</dbReference>
<dbReference type="InterPro" id="IPR032675">
    <property type="entry name" value="LRR_dom_sf"/>
</dbReference>
<dbReference type="AlphaFoldDB" id="T0KY54"/>
<dbReference type="Pfam" id="PF13855">
    <property type="entry name" value="LRR_8"/>
    <property type="match status" value="1"/>
</dbReference>
<protein>
    <submittedName>
        <fullName evidence="4">Leucine-rich repeat containing protein</fullName>
    </submittedName>
</protein>
<dbReference type="Gene3D" id="3.80.10.10">
    <property type="entry name" value="Ribonuclease Inhibitor"/>
    <property type="match status" value="1"/>
</dbReference>
<evidence type="ECO:0000256" key="2">
    <source>
        <dbReference type="ARBA" id="ARBA00022737"/>
    </source>
</evidence>
<accession>T0KY54</accession>
<sequence length="464" mass="55264">MGQMSSNFKKKTVIGRSNITAPEIYALYNLEDKTKFFSSVQNKNLPMDLILNYKIRKINYKIFEKLKKSPSIITKNNFIKSNYLEAIKDPIYLAQNTLKAAKRNEDINYSVQDNGKLLIICKSNIFELYDNFKELKALVSMQLCCNYIYKIPPSIRNLQNLKTLVLYRNQLRNLPDEICDLKNLLVLDVSYNFLEDLPQNFNSLKLLNHLNLENNCFEKLPVIISKLQSLKTLNILNNNFKTIPLEILKMPFLMEFFTNVSNHIEENFQQNGEFSLKEICSRNLIRNNLKVSKYIDKPLIKYLSDVEECGFCGGPLFEYYFDVYTMQYWEGSFLPINYKICKKHYSTHEKRIYTLFSREHKTIPYKLLFELNSSVNDIFIKSPKCYNKKLCFYSKNNGINLKKMLDNFKDKGRSLNFRNIDDFFIFNFYCIYFLLFFKLKKYFIIFCFNTFNLKYKFFLYNLNP</sequence>
<dbReference type="InterPro" id="IPR003591">
    <property type="entry name" value="Leu-rich_rpt_typical-subtyp"/>
</dbReference>
<keyword evidence="3" id="KW-0812">Transmembrane</keyword>
<dbReference type="SUPFAM" id="SSF52058">
    <property type="entry name" value="L domain-like"/>
    <property type="match status" value="1"/>
</dbReference>
<keyword evidence="3" id="KW-1133">Transmembrane helix</keyword>
<keyword evidence="2" id="KW-0677">Repeat</keyword>
<feature type="transmembrane region" description="Helical" evidence="3">
    <location>
        <begin position="423"/>
        <end position="439"/>
    </location>
</feature>
<dbReference type="VEuPathDB" id="MicrosporidiaDB:NAPIS_ORF02147"/>
<dbReference type="SMART" id="SM00364">
    <property type="entry name" value="LRR_BAC"/>
    <property type="match status" value="4"/>
</dbReference>
<evidence type="ECO:0000313" key="4">
    <source>
        <dbReference type="EMBL" id="EQB60292.1"/>
    </source>
</evidence>
<reference evidence="4 5" key="1">
    <citation type="journal article" date="2013" name="BMC Genomics">
        <title>Genome sequencing and comparative genomics of honey bee microsporidia, Nosema apis reveal novel insights into host-parasite interactions.</title>
        <authorList>
            <person name="Chen Yp."/>
            <person name="Pettis J.S."/>
            <person name="Zhao Y."/>
            <person name="Liu X."/>
            <person name="Tallon L.J."/>
            <person name="Sadzewicz L.D."/>
            <person name="Li R."/>
            <person name="Zheng H."/>
            <person name="Huang S."/>
            <person name="Zhang X."/>
            <person name="Hamilton M.C."/>
            <person name="Pernal S.F."/>
            <person name="Melathopoulos A.P."/>
            <person name="Yan X."/>
            <person name="Evans J.D."/>
        </authorList>
    </citation>
    <scope>NUCLEOTIDE SEQUENCE [LARGE SCALE GENOMIC DNA]</scope>
    <source>
        <strain evidence="4 5">BRL 01</strain>
    </source>
</reference>
<proteinExistence type="predicted"/>
<dbReference type="EMBL" id="KE647311">
    <property type="protein sequence ID" value="EQB60292.1"/>
    <property type="molecule type" value="Genomic_DNA"/>
</dbReference>
<organism evidence="4 5">
    <name type="scientific">Vairimorpha apis BRL 01</name>
    <dbReference type="NCBI Taxonomy" id="1037528"/>
    <lineage>
        <taxon>Eukaryota</taxon>
        <taxon>Fungi</taxon>
        <taxon>Fungi incertae sedis</taxon>
        <taxon>Microsporidia</taxon>
        <taxon>Nosematidae</taxon>
        <taxon>Vairimorpha</taxon>
    </lineage>
</organism>
<dbReference type="OrthoDB" id="660555at2759"/>
<name>T0KY54_9MICR</name>
<dbReference type="PANTHER" id="PTHR48051">
    <property type="match status" value="1"/>
</dbReference>
<dbReference type="InterPro" id="IPR001611">
    <property type="entry name" value="Leu-rich_rpt"/>
</dbReference>
<dbReference type="HOGENOM" id="CLU_653871_0_0_1"/>
<keyword evidence="5" id="KW-1185">Reference proteome</keyword>
<evidence type="ECO:0000256" key="1">
    <source>
        <dbReference type="ARBA" id="ARBA00022614"/>
    </source>
</evidence>
<keyword evidence="3" id="KW-0472">Membrane</keyword>
<dbReference type="SMART" id="SM00369">
    <property type="entry name" value="LRR_TYP"/>
    <property type="match status" value="4"/>
</dbReference>